<dbReference type="EMBL" id="AZIL01000691">
    <property type="protein sequence ID" value="EWM26306.1"/>
    <property type="molecule type" value="Genomic_DNA"/>
</dbReference>
<keyword evidence="1" id="KW-0732">Signal</keyword>
<evidence type="ECO:0000259" key="2">
    <source>
        <dbReference type="Pfam" id="PF13460"/>
    </source>
</evidence>
<feature type="domain" description="NAD(P)-binding" evidence="2">
    <location>
        <begin position="71"/>
        <end position="288"/>
    </location>
</feature>
<protein>
    <submittedName>
        <fullName evidence="3">Nad-dependent epimerase dehydratase</fullName>
    </submittedName>
</protein>
<dbReference type="PANTHER" id="PTHR15020">
    <property type="entry name" value="FLAVIN REDUCTASE-RELATED"/>
    <property type="match status" value="1"/>
</dbReference>
<feature type="signal peptide" evidence="1">
    <location>
        <begin position="1"/>
        <end position="18"/>
    </location>
</feature>
<evidence type="ECO:0000313" key="3">
    <source>
        <dbReference type="EMBL" id="EWM26306.1"/>
    </source>
</evidence>
<comment type="caution">
    <text evidence="3">The sequence shown here is derived from an EMBL/GenBank/DDBJ whole genome shotgun (WGS) entry which is preliminary data.</text>
</comment>
<dbReference type="Pfam" id="PF13460">
    <property type="entry name" value="NAD_binding_10"/>
    <property type="match status" value="1"/>
</dbReference>
<name>W7U048_9STRA</name>
<dbReference type="AlphaFoldDB" id="W7U048"/>
<dbReference type="Gene3D" id="3.40.50.720">
    <property type="entry name" value="NAD(P)-binding Rossmann-like Domain"/>
    <property type="match status" value="1"/>
</dbReference>
<gene>
    <name evidence="3" type="ORF">Naga_100093g18</name>
</gene>
<dbReference type="PANTHER" id="PTHR15020:SF50">
    <property type="entry name" value="UPF0659 PROTEIN YMR090W"/>
    <property type="match status" value="1"/>
</dbReference>
<organism evidence="3 4">
    <name type="scientific">Nannochloropsis gaditana</name>
    <dbReference type="NCBI Taxonomy" id="72520"/>
    <lineage>
        <taxon>Eukaryota</taxon>
        <taxon>Sar</taxon>
        <taxon>Stramenopiles</taxon>
        <taxon>Ochrophyta</taxon>
        <taxon>Eustigmatophyceae</taxon>
        <taxon>Eustigmatales</taxon>
        <taxon>Monodopsidaceae</taxon>
        <taxon>Nannochloropsis</taxon>
    </lineage>
</organism>
<dbReference type="Proteomes" id="UP000019335">
    <property type="component" value="Chromosome 9"/>
</dbReference>
<dbReference type="OrthoDB" id="419598at2759"/>
<dbReference type="InterPro" id="IPR016040">
    <property type="entry name" value="NAD(P)-bd_dom"/>
</dbReference>
<evidence type="ECO:0000256" key="1">
    <source>
        <dbReference type="SAM" id="SignalP"/>
    </source>
</evidence>
<reference evidence="3 4" key="1">
    <citation type="journal article" date="2014" name="Mol. Plant">
        <title>Chromosome Scale Genome Assembly and Transcriptome Profiling of Nannochloropsis gaditana in Nitrogen Depletion.</title>
        <authorList>
            <person name="Corteggiani Carpinelli E."/>
            <person name="Telatin A."/>
            <person name="Vitulo N."/>
            <person name="Forcato C."/>
            <person name="D'Angelo M."/>
            <person name="Schiavon R."/>
            <person name="Vezzi A."/>
            <person name="Giacometti G.M."/>
            <person name="Morosinotto T."/>
            <person name="Valle G."/>
        </authorList>
    </citation>
    <scope>NUCLEOTIDE SEQUENCE [LARGE SCALE GENOMIC DNA]</scope>
    <source>
        <strain evidence="3 4">B-31</strain>
    </source>
</reference>
<dbReference type="SUPFAM" id="SSF51735">
    <property type="entry name" value="NAD(P)-binding Rossmann-fold domains"/>
    <property type="match status" value="1"/>
</dbReference>
<dbReference type="InterPro" id="IPR036291">
    <property type="entry name" value="NAD(P)-bd_dom_sf"/>
</dbReference>
<accession>W7U048</accession>
<evidence type="ECO:0000313" key="4">
    <source>
        <dbReference type="Proteomes" id="UP000019335"/>
    </source>
</evidence>
<feature type="chain" id="PRO_5004904076" evidence="1">
    <location>
        <begin position="19"/>
        <end position="319"/>
    </location>
</feature>
<sequence length="319" mass="34484">MWRPLPLVVLFWAWTAWGFSSPLLPDALLAARPRSRGPRHASASYAGRKSTSPFTMMAVELKVNDRVCVIGSTGGCGQLITARLVDEGRYQVKAVGRSEAKLREVLGGESPKLEFAEADSRDIDSLYGPLSDVDCVIIATGTSAFPSPRWRGGNTPDAVDRKGVQNILKAITSKPRKRTVKKVVFLSSVGVLRTKQLPYSILNAFGVLDAKRDSEDLLRQMAATEGFDILIVRPGRLVGGPWTNTDVSALLKVEEGARKRVVVEQGDSLVGDAARVSVAELVVRALGRPEAMGRALCVVNEEGPPFSEGQWTALFEGLA</sequence>
<keyword evidence="4" id="KW-1185">Reference proteome</keyword>
<proteinExistence type="predicted"/>